<keyword evidence="2" id="KW-0456">Lyase</keyword>
<organism evidence="2 3">
    <name type="scientific">Bifidobacterium subtile</name>
    <dbReference type="NCBI Taxonomy" id="77635"/>
    <lineage>
        <taxon>Bacteria</taxon>
        <taxon>Bacillati</taxon>
        <taxon>Actinomycetota</taxon>
        <taxon>Actinomycetes</taxon>
        <taxon>Bifidobacteriales</taxon>
        <taxon>Bifidobacteriaceae</taxon>
        <taxon>Bifidobacterium</taxon>
    </lineage>
</organism>
<evidence type="ECO:0000313" key="2">
    <source>
        <dbReference type="EMBL" id="KFJ03580.1"/>
    </source>
</evidence>
<dbReference type="InterPro" id="IPR029032">
    <property type="entry name" value="AhpD-like"/>
</dbReference>
<dbReference type="AlphaFoldDB" id="A0A087E729"/>
<dbReference type="Gene3D" id="1.20.1290.10">
    <property type="entry name" value="AhpD-like"/>
    <property type="match status" value="1"/>
</dbReference>
<accession>A0A087E729</accession>
<dbReference type="GO" id="GO:0051920">
    <property type="term" value="F:peroxiredoxin activity"/>
    <property type="evidence" value="ECO:0007669"/>
    <property type="project" value="InterPro"/>
</dbReference>
<evidence type="ECO:0000313" key="3">
    <source>
        <dbReference type="Proteomes" id="UP000029055"/>
    </source>
</evidence>
<dbReference type="PANTHER" id="PTHR33570">
    <property type="entry name" value="4-CARBOXYMUCONOLACTONE DECARBOXYLASE FAMILY PROTEIN"/>
    <property type="match status" value="1"/>
</dbReference>
<dbReference type="STRING" id="77635.BISU_0051"/>
<gene>
    <name evidence="2" type="ORF">BISU_0051</name>
</gene>
<dbReference type="SUPFAM" id="SSF69118">
    <property type="entry name" value="AhpD-like"/>
    <property type="match status" value="1"/>
</dbReference>
<reference evidence="2 3" key="1">
    <citation type="submission" date="2014-03" db="EMBL/GenBank/DDBJ databases">
        <title>Genomics of Bifidobacteria.</title>
        <authorList>
            <person name="Ventura M."/>
            <person name="Milani C."/>
            <person name="Lugli G.A."/>
        </authorList>
    </citation>
    <scope>NUCLEOTIDE SEQUENCE [LARGE SCALE GENOMIC DNA]</scope>
    <source>
        <strain evidence="2 3">LMG 11597</strain>
    </source>
</reference>
<name>A0A087E729_9BIFI</name>
<dbReference type="OrthoDB" id="9802489at2"/>
<dbReference type="Pfam" id="PF02627">
    <property type="entry name" value="CMD"/>
    <property type="match status" value="1"/>
</dbReference>
<comment type="caution">
    <text evidence="2">The sequence shown here is derived from an EMBL/GenBank/DDBJ whole genome shotgun (WGS) entry which is preliminary data.</text>
</comment>
<proteinExistence type="predicted"/>
<dbReference type="InterPro" id="IPR052512">
    <property type="entry name" value="4CMD/NDH-1_regulator"/>
</dbReference>
<sequence length="118" mass="12810">MAKEHTAGRERLGAFAPQFAAFNDDVLFGEVWSRESAMSAHDRSLITIAALISTGNTEQLGDHLRIGKGNGITREEIVEEITQLAFYTGWPKAWSAFNRAKEVWGEPGESGGEASGAE</sequence>
<dbReference type="RefSeq" id="WP_024464463.1">
    <property type="nucleotide sequence ID" value="NZ_CP062939.1"/>
</dbReference>
<dbReference type="PANTHER" id="PTHR33570:SF9">
    <property type="entry name" value="BLL4600 PROTEIN"/>
    <property type="match status" value="1"/>
</dbReference>
<dbReference type="GO" id="GO:0047575">
    <property type="term" value="F:4-carboxymuconolactone decarboxylase activity"/>
    <property type="evidence" value="ECO:0007669"/>
    <property type="project" value="UniProtKB-EC"/>
</dbReference>
<dbReference type="eggNOG" id="COG0599">
    <property type="taxonomic scope" value="Bacteria"/>
</dbReference>
<feature type="domain" description="Carboxymuconolactone decarboxylase-like" evidence="1">
    <location>
        <begin position="17"/>
        <end position="102"/>
    </location>
</feature>
<dbReference type="EMBL" id="JGZR01000006">
    <property type="protein sequence ID" value="KFJ03580.1"/>
    <property type="molecule type" value="Genomic_DNA"/>
</dbReference>
<keyword evidence="3" id="KW-1185">Reference proteome</keyword>
<evidence type="ECO:0000259" key="1">
    <source>
        <dbReference type="Pfam" id="PF02627"/>
    </source>
</evidence>
<protein>
    <submittedName>
        <fullName evidence="2">4-carboxymuconolactone decarboxylase</fullName>
        <ecNumber evidence="2">4.1.1.44</ecNumber>
    </submittedName>
</protein>
<dbReference type="InterPro" id="IPR003779">
    <property type="entry name" value="CMD-like"/>
</dbReference>
<dbReference type="Proteomes" id="UP000029055">
    <property type="component" value="Unassembled WGS sequence"/>
</dbReference>
<dbReference type="EC" id="4.1.1.44" evidence="2"/>